<gene>
    <name evidence="8" type="ORF">NA56DRAFT_671046</name>
</gene>
<evidence type="ECO:0000256" key="4">
    <source>
        <dbReference type="ARBA" id="ARBA00022964"/>
    </source>
</evidence>
<evidence type="ECO:0000256" key="6">
    <source>
        <dbReference type="ARBA" id="ARBA00023004"/>
    </source>
</evidence>
<dbReference type="EMBL" id="KZ613482">
    <property type="protein sequence ID" value="PMD21270.1"/>
    <property type="molecule type" value="Genomic_DNA"/>
</dbReference>
<dbReference type="SUPFAM" id="SSF51197">
    <property type="entry name" value="Clavaminate synthase-like"/>
    <property type="match status" value="1"/>
</dbReference>
<dbReference type="Gene3D" id="3.60.130.10">
    <property type="entry name" value="Clavaminate synthase-like"/>
    <property type="match status" value="1"/>
</dbReference>
<dbReference type="Proteomes" id="UP000235672">
    <property type="component" value="Unassembled WGS sequence"/>
</dbReference>
<feature type="region of interest" description="Disordered" evidence="7">
    <location>
        <begin position="1"/>
        <end position="28"/>
    </location>
</feature>
<evidence type="ECO:0000256" key="2">
    <source>
        <dbReference type="ARBA" id="ARBA00005896"/>
    </source>
</evidence>
<protein>
    <submittedName>
        <fullName evidence="8">Clavaminate synthase-like protein</fullName>
    </submittedName>
</protein>
<proteinExistence type="inferred from homology"/>
<keyword evidence="6" id="KW-0408">Iron</keyword>
<accession>A0A2J6Q4Q9</accession>
<organism evidence="8 9">
    <name type="scientific">Hyaloscypha hepaticicola</name>
    <dbReference type="NCBI Taxonomy" id="2082293"/>
    <lineage>
        <taxon>Eukaryota</taxon>
        <taxon>Fungi</taxon>
        <taxon>Dikarya</taxon>
        <taxon>Ascomycota</taxon>
        <taxon>Pezizomycotina</taxon>
        <taxon>Leotiomycetes</taxon>
        <taxon>Helotiales</taxon>
        <taxon>Hyaloscyphaceae</taxon>
        <taxon>Hyaloscypha</taxon>
    </lineage>
</organism>
<dbReference type="GO" id="GO:0005737">
    <property type="term" value="C:cytoplasm"/>
    <property type="evidence" value="ECO:0007669"/>
    <property type="project" value="TreeGrafter"/>
</dbReference>
<name>A0A2J6Q4Q9_9HELO</name>
<dbReference type="STRING" id="1745343.A0A2J6Q4Q9"/>
<dbReference type="GO" id="GO:0016706">
    <property type="term" value="F:2-oxoglutarate-dependent dioxygenase activity"/>
    <property type="evidence" value="ECO:0007669"/>
    <property type="project" value="TreeGrafter"/>
</dbReference>
<dbReference type="InterPro" id="IPR051323">
    <property type="entry name" value="AtsK-like"/>
</dbReference>
<comment type="similarity">
    <text evidence="2">Belongs to the TfdA dioxygenase family.</text>
</comment>
<evidence type="ECO:0000256" key="5">
    <source>
        <dbReference type="ARBA" id="ARBA00023002"/>
    </source>
</evidence>
<keyword evidence="3" id="KW-0479">Metal-binding</keyword>
<dbReference type="InterPro" id="IPR042098">
    <property type="entry name" value="TauD-like_sf"/>
</dbReference>
<evidence type="ECO:0000313" key="8">
    <source>
        <dbReference type="EMBL" id="PMD21270.1"/>
    </source>
</evidence>
<keyword evidence="5" id="KW-0560">Oxidoreductase</keyword>
<keyword evidence="4" id="KW-0223">Dioxygenase</keyword>
<keyword evidence="9" id="KW-1185">Reference proteome</keyword>
<dbReference type="PANTHER" id="PTHR30468">
    <property type="entry name" value="ALPHA-KETOGLUTARATE-DEPENDENT SULFONATE DIOXYGENASE"/>
    <property type="match status" value="1"/>
</dbReference>
<evidence type="ECO:0000256" key="3">
    <source>
        <dbReference type="ARBA" id="ARBA00022723"/>
    </source>
</evidence>
<evidence type="ECO:0000313" key="9">
    <source>
        <dbReference type="Proteomes" id="UP000235672"/>
    </source>
</evidence>
<dbReference type="PANTHER" id="PTHR30468:SF10">
    <property type="entry name" value="TAUD_TFDA-LIKE DOMAIN-CONTAINING PROTEIN"/>
    <property type="match status" value="1"/>
</dbReference>
<comment type="cofactor">
    <cofactor evidence="1">
        <name>Fe(2+)</name>
        <dbReference type="ChEBI" id="CHEBI:29033"/>
    </cofactor>
</comment>
<dbReference type="OrthoDB" id="10257314at2759"/>
<dbReference type="GO" id="GO:0046872">
    <property type="term" value="F:metal ion binding"/>
    <property type="evidence" value="ECO:0007669"/>
    <property type="project" value="UniProtKB-KW"/>
</dbReference>
<reference evidence="8 9" key="1">
    <citation type="submission" date="2016-05" db="EMBL/GenBank/DDBJ databases">
        <title>A degradative enzymes factory behind the ericoid mycorrhizal symbiosis.</title>
        <authorList>
            <consortium name="DOE Joint Genome Institute"/>
            <person name="Martino E."/>
            <person name="Morin E."/>
            <person name="Grelet G."/>
            <person name="Kuo A."/>
            <person name="Kohler A."/>
            <person name="Daghino S."/>
            <person name="Barry K."/>
            <person name="Choi C."/>
            <person name="Cichocki N."/>
            <person name="Clum A."/>
            <person name="Copeland A."/>
            <person name="Hainaut M."/>
            <person name="Haridas S."/>
            <person name="Labutti K."/>
            <person name="Lindquist E."/>
            <person name="Lipzen A."/>
            <person name="Khouja H.-R."/>
            <person name="Murat C."/>
            <person name="Ohm R."/>
            <person name="Olson A."/>
            <person name="Spatafora J."/>
            <person name="Veneault-Fourrey C."/>
            <person name="Henrissat B."/>
            <person name="Grigoriev I."/>
            <person name="Martin F."/>
            <person name="Perotto S."/>
        </authorList>
    </citation>
    <scope>NUCLEOTIDE SEQUENCE [LARGE SCALE GENOMIC DNA]</scope>
    <source>
        <strain evidence="8 9">UAMH 7357</strain>
    </source>
</reference>
<dbReference type="AlphaFoldDB" id="A0A2J6Q4Q9"/>
<evidence type="ECO:0000256" key="1">
    <source>
        <dbReference type="ARBA" id="ARBA00001954"/>
    </source>
</evidence>
<evidence type="ECO:0000256" key="7">
    <source>
        <dbReference type="SAM" id="MobiDB-lite"/>
    </source>
</evidence>
<sequence>MASSANLPVDSHPPKDTSATKSRNTEPLKKSGALDAAFEFDDVTPTIRREYLTAQIVEDILNAPNADDLLRDLAITISEPGVVFFRKQESLTDDLQKKFILRLGELTGRPTSSTVHIHPILNNTNEFGVCDAEISTVSLQYREKILFQQRAQASLHSGIQFEEVPADYTSLRYDVYDRFSKPYQKLFDSLTVTYVGDGFLKAAAAEKPPYPEESAELLKKFYSVILDNHDLQVRFKWRNRNDIGERAGNRVVGIGEKPYLNPNSKSKAEALAAAAKAAT</sequence>